<keyword evidence="2" id="KW-1185">Reference proteome</keyword>
<gene>
    <name evidence="1" type="ORF">C823_04790</name>
</gene>
<sequence length="46" mass="5398">MKYTVRASKSGYAEIEANSEEEALEKAWCADYNWEDDVYDMEIVDE</sequence>
<dbReference type="HOGENOM" id="CLU_3183827_0_0_9"/>
<dbReference type="Proteomes" id="UP000012589">
    <property type="component" value="Unassembled WGS sequence"/>
</dbReference>
<evidence type="ECO:0000313" key="1">
    <source>
        <dbReference type="EMBL" id="EMZ21217.1"/>
    </source>
</evidence>
<reference evidence="1 2" key="1">
    <citation type="journal article" date="2014" name="Genome Announc.">
        <title>Draft genome sequences of the altered schaedler flora, a defined bacterial community from gnotobiotic mice.</title>
        <authorList>
            <person name="Wannemuehler M.J."/>
            <person name="Overstreet A.M."/>
            <person name="Ward D.V."/>
            <person name="Phillips G.J."/>
        </authorList>
    </citation>
    <scope>NUCLEOTIDE SEQUENCE [LARGE SCALE GENOMIC DNA]</scope>
    <source>
        <strain evidence="1 2">ASF492</strain>
    </source>
</reference>
<accession>N1ZW03</accession>
<name>N1ZW03_9FIRM</name>
<evidence type="ECO:0000313" key="2">
    <source>
        <dbReference type="Proteomes" id="UP000012589"/>
    </source>
</evidence>
<dbReference type="PATRIC" id="fig|1235802.3.peg.5042"/>
<dbReference type="AlphaFoldDB" id="N1ZW03"/>
<dbReference type="STRING" id="1235802.C823_04790"/>
<dbReference type="EMBL" id="AQFT01000136">
    <property type="protein sequence ID" value="EMZ21217.1"/>
    <property type="molecule type" value="Genomic_DNA"/>
</dbReference>
<comment type="caution">
    <text evidence="1">The sequence shown here is derived from an EMBL/GenBank/DDBJ whole genome shotgun (WGS) entry which is preliminary data.</text>
</comment>
<proteinExistence type="predicted"/>
<protein>
    <submittedName>
        <fullName evidence="1">Uncharacterized protein</fullName>
    </submittedName>
</protein>
<organism evidence="1 2">
    <name type="scientific">Eubacterium plexicaudatum ASF492</name>
    <dbReference type="NCBI Taxonomy" id="1235802"/>
    <lineage>
        <taxon>Bacteria</taxon>
        <taxon>Bacillati</taxon>
        <taxon>Bacillota</taxon>
        <taxon>Clostridia</taxon>
        <taxon>Eubacteriales</taxon>
        <taxon>Eubacteriaceae</taxon>
        <taxon>Eubacterium</taxon>
    </lineage>
</organism>